<dbReference type="STRING" id="268475.A0A0V1GLU4"/>
<reference evidence="2 3" key="1">
    <citation type="submission" date="2015-01" db="EMBL/GenBank/DDBJ databases">
        <title>Evolution of Trichinella species and genotypes.</title>
        <authorList>
            <person name="Korhonen P.K."/>
            <person name="Edoardo P."/>
            <person name="Giuseppe L.R."/>
            <person name="Gasser R.B."/>
        </authorList>
    </citation>
    <scope>NUCLEOTIDE SEQUENCE [LARGE SCALE GENOMIC DNA]</scope>
    <source>
        <strain evidence="2">ISS1029</strain>
    </source>
</reference>
<proteinExistence type="predicted"/>
<feature type="domain" description="PiggyBac transposable element-derived protein" evidence="1">
    <location>
        <begin position="8"/>
        <end position="104"/>
    </location>
</feature>
<dbReference type="EMBL" id="JYDP01001067">
    <property type="protein sequence ID" value="KRY98978.1"/>
    <property type="molecule type" value="Genomic_DNA"/>
</dbReference>
<gene>
    <name evidence="2" type="primary">PGBD3</name>
    <name evidence="2" type="ORF">T11_9882</name>
</gene>
<accession>A0A0V1GLU4</accession>
<organism evidence="2 3">
    <name type="scientific">Trichinella zimbabwensis</name>
    <dbReference type="NCBI Taxonomy" id="268475"/>
    <lineage>
        <taxon>Eukaryota</taxon>
        <taxon>Metazoa</taxon>
        <taxon>Ecdysozoa</taxon>
        <taxon>Nematoda</taxon>
        <taxon>Enoplea</taxon>
        <taxon>Dorylaimia</taxon>
        <taxon>Trichinellida</taxon>
        <taxon>Trichinellidae</taxon>
        <taxon>Trichinella</taxon>
    </lineage>
</organism>
<dbReference type="InterPro" id="IPR029526">
    <property type="entry name" value="PGBD"/>
</dbReference>
<evidence type="ECO:0000313" key="3">
    <source>
        <dbReference type="Proteomes" id="UP000055024"/>
    </source>
</evidence>
<dbReference type="PANTHER" id="PTHR46599:SF3">
    <property type="entry name" value="PIGGYBAC TRANSPOSABLE ELEMENT-DERIVED PROTEIN 4"/>
    <property type="match status" value="1"/>
</dbReference>
<name>A0A0V1GLU4_9BILA</name>
<feature type="non-terminal residue" evidence="2">
    <location>
        <position position="118"/>
    </location>
</feature>
<sequence>MASLTQLEVWSKIFTDEMIDHITFQSSLYANRECSNRAATVSPHEIRQFFRLILLSGYHRLPVAKHYWSTQPDMGAQVAISTMSRNWFMEIKKYLHMADNQKLVKCAAEMVKPCPAWY</sequence>
<dbReference type="Proteomes" id="UP000055024">
    <property type="component" value="Unassembled WGS sequence"/>
</dbReference>
<comment type="caution">
    <text evidence="2">The sequence shown here is derived from an EMBL/GenBank/DDBJ whole genome shotgun (WGS) entry which is preliminary data.</text>
</comment>
<protein>
    <submittedName>
        <fullName evidence="2">PiggyBac transposable element-derived protein 3</fullName>
    </submittedName>
</protein>
<dbReference type="OrthoDB" id="6380630at2759"/>
<dbReference type="PANTHER" id="PTHR46599">
    <property type="entry name" value="PIGGYBAC TRANSPOSABLE ELEMENT-DERIVED PROTEIN 4"/>
    <property type="match status" value="1"/>
</dbReference>
<evidence type="ECO:0000259" key="1">
    <source>
        <dbReference type="Pfam" id="PF13843"/>
    </source>
</evidence>
<dbReference type="Pfam" id="PF13843">
    <property type="entry name" value="DDE_Tnp_1_7"/>
    <property type="match status" value="1"/>
</dbReference>
<dbReference type="AlphaFoldDB" id="A0A0V1GLU4"/>
<keyword evidence="3" id="KW-1185">Reference proteome</keyword>
<evidence type="ECO:0000313" key="2">
    <source>
        <dbReference type="EMBL" id="KRY98978.1"/>
    </source>
</evidence>